<accession>A0A975B7M9</accession>
<evidence type="ECO:0000256" key="1">
    <source>
        <dbReference type="ARBA" id="ARBA00022649"/>
    </source>
</evidence>
<dbReference type="RefSeq" id="WP_207692068.1">
    <property type="nucleotide sequence ID" value="NZ_CP061799.1"/>
</dbReference>
<name>A0A975B7M9_9BACT</name>
<protein>
    <submittedName>
        <fullName evidence="2">Toxin-antitoxin system, toxin component, RelE/ParE-like</fullName>
    </submittedName>
</protein>
<dbReference type="InterPro" id="IPR007712">
    <property type="entry name" value="RelE/ParE_toxin"/>
</dbReference>
<dbReference type="AlphaFoldDB" id="A0A975B7M9"/>
<keyword evidence="3" id="KW-1185">Reference proteome</keyword>
<dbReference type="KEGG" id="dli:dnl_27220"/>
<dbReference type="Gene3D" id="3.30.2310.20">
    <property type="entry name" value="RelE-like"/>
    <property type="match status" value="1"/>
</dbReference>
<evidence type="ECO:0000313" key="2">
    <source>
        <dbReference type="EMBL" id="QTA80419.1"/>
    </source>
</evidence>
<dbReference type="Proteomes" id="UP000663720">
    <property type="component" value="Chromosome"/>
</dbReference>
<reference evidence="2" key="1">
    <citation type="journal article" date="2021" name="Microb. Physiol.">
        <title>Proteogenomic Insights into the Physiology of Marine, Sulfate-Reducing, Filamentous Desulfonema limicola and Desulfonema magnum.</title>
        <authorList>
            <person name="Schnaars V."/>
            <person name="Wohlbrand L."/>
            <person name="Scheve S."/>
            <person name="Hinrichs C."/>
            <person name="Reinhardt R."/>
            <person name="Rabus R."/>
        </authorList>
    </citation>
    <scope>NUCLEOTIDE SEQUENCE</scope>
    <source>
        <strain evidence="2">5ac10</strain>
    </source>
</reference>
<gene>
    <name evidence="2" type="ORF">dnl_27220</name>
</gene>
<dbReference type="Pfam" id="PF05016">
    <property type="entry name" value="ParE_toxin"/>
    <property type="match status" value="1"/>
</dbReference>
<evidence type="ECO:0000313" key="3">
    <source>
        <dbReference type="Proteomes" id="UP000663720"/>
    </source>
</evidence>
<dbReference type="InterPro" id="IPR035093">
    <property type="entry name" value="RelE/ParE_toxin_dom_sf"/>
</dbReference>
<dbReference type="EMBL" id="CP061799">
    <property type="protein sequence ID" value="QTA80419.1"/>
    <property type="molecule type" value="Genomic_DNA"/>
</dbReference>
<organism evidence="2 3">
    <name type="scientific">Desulfonema limicola</name>
    <dbReference type="NCBI Taxonomy" id="45656"/>
    <lineage>
        <taxon>Bacteria</taxon>
        <taxon>Pseudomonadati</taxon>
        <taxon>Thermodesulfobacteriota</taxon>
        <taxon>Desulfobacteria</taxon>
        <taxon>Desulfobacterales</taxon>
        <taxon>Desulfococcaceae</taxon>
        <taxon>Desulfonema</taxon>
    </lineage>
</organism>
<keyword evidence="1" id="KW-1277">Toxin-antitoxin system</keyword>
<sequence length="96" mass="11536">MKKAEFLYPAENEMLEAAEYYERQVKGLGSAFLREVQRAVKAVENNPEIWEVVRGNVRRRLVKRFPYGILYRIEPIKIIVVAVMHLHRNPNYWYDR</sequence>
<proteinExistence type="predicted"/>